<dbReference type="EMBL" id="LSRX01001479">
    <property type="protein sequence ID" value="OLP79482.1"/>
    <property type="molecule type" value="Genomic_DNA"/>
</dbReference>
<dbReference type="SMART" id="SM00248">
    <property type="entry name" value="ANK"/>
    <property type="match status" value="9"/>
</dbReference>
<evidence type="ECO:0000256" key="3">
    <source>
        <dbReference type="PROSITE-ProRule" id="PRU00023"/>
    </source>
</evidence>
<dbReference type="Gene3D" id="1.25.40.20">
    <property type="entry name" value="Ankyrin repeat-containing domain"/>
    <property type="match status" value="5"/>
</dbReference>
<comment type="caution">
    <text evidence="5">The sequence shown here is derived from an EMBL/GenBank/DDBJ whole genome shotgun (WGS) entry which is preliminary data.</text>
</comment>
<protein>
    <submittedName>
        <fullName evidence="5">Ankyrin-1</fullName>
    </submittedName>
</protein>
<keyword evidence="1" id="KW-0677">Repeat</keyword>
<feature type="compositionally biased region" description="Low complexity" evidence="4">
    <location>
        <begin position="27"/>
        <end position="44"/>
    </location>
</feature>
<feature type="repeat" description="ANK" evidence="3">
    <location>
        <begin position="405"/>
        <end position="437"/>
    </location>
</feature>
<dbReference type="SUPFAM" id="SSF48403">
    <property type="entry name" value="Ankyrin repeat"/>
    <property type="match status" value="1"/>
</dbReference>
<feature type="region of interest" description="Disordered" evidence="4">
    <location>
        <begin position="18"/>
        <end position="101"/>
    </location>
</feature>
<name>A0A1Q9C957_SYMMI</name>
<dbReference type="PROSITE" id="PS50088">
    <property type="entry name" value="ANK_REPEAT"/>
    <property type="match status" value="9"/>
</dbReference>
<dbReference type="InterPro" id="IPR002110">
    <property type="entry name" value="Ankyrin_rpt"/>
</dbReference>
<accession>A0A1Q9C957</accession>
<dbReference type="Proteomes" id="UP000186817">
    <property type="component" value="Unassembled WGS sequence"/>
</dbReference>
<evidence type="ECO:0000256" key="1">
    <source>
        <dbReference type="ARBA" id="ARBA00022737"/>
    </source>
</evidence>
<dbReference type="PANTHER" id="PTHR24173">
    <property type="entry name" value="ANKYRIN REPEAT CONTAINING"/>
    <property type="match status" value="1"/>
</dbReference>
<feature type="repeat" description="ANK" evidence="3">
    <location>
        <begin position="186"/>
        <end position="218"/>
    </location>
</feature>
<dbReference type="AlphaFoldDB" id="A0A1Q9C957"/>
<dbReference type="OrthoDB" id="10662960at2759"/>
<feature type="repeat" description="ANK" evidence="3">
    <location>
        <begin position="219"/>
        <end position="251"/>
    </location>
</feature>
<dbReference type="Pfam" id="PF00023">
    <property type="entry name" value="Ank"/>
    <property type="match status" value="1"/>
</dbReference>
<sequence>MFCCLCNLQWQVHAASPFRQSPPVPLRTSGPSATSATSSRRPLTPDAPPVETRSPMYRNQPLPTPFRMSREQPGARAALDGQRTIPQPTACSGASSTRGERRSEYIAAPVPGIFGVADTGQRTVARSASPQAHAPVTAELGQPYYVRSRELSCPGTEATLAQLLRAAKIQATAAGIWRCAKANMEKAKNPLFLAAEKGHLEVARLLLDAKADKDKANYLGTTPLSIAADRGHVEVARLLLDAKANMEKAKNPLFLAAEKGHLEVARLLLDAKADKDKANYLGTTPLSIAADRGHVEVARLLLDAKANMEKAKNPLFLAAEKGHLEVARLLLDAKADKDKANYLGTTPLSIAADRGHVEVARLLLDAKANMEKAKNPLFLAAEKGHLEVARLLLDAKADKDKADYLGTTPLSIAAHRGRLQVARLLLDAKADKDKANYLGTTPLSIAAHRGHLEVARLLLHAKANMDKAKNDGDTPVFIAAHLEVVPPLCSLQRALTVARQFARAVGCSRRPHTPFGRSVGAGASALLVAWDPRLKRDLAGRAQFKPVEKVCLKVRSLYIKKAASTKLAAELAACFAPIEQRASNFADWYFAYPTTIKLVREAATSAARHSADLSRTTPLKTAIAMDIDDMLMQKYERIVLQPELNNAKLQEAFLNTVSQTTHLEAPSHDAVHLNLDWSSQLHKVKAVPAQFEKLPELSLALGVGGAVAAKAAGASLSGKMAGVAASKALCGKFSAPFAAKVPHGPLRD</sequence>
<feature type="compositionally biased region" description="Polar residues" evidence="4">
    <location>
        <begin position="84"/>
        <end position="97"/>
    </location>
</feature>
<keyword evidence="2 3" id="KW-0040">ANK repeat</keyword>
<evidence type="ECO:0000256" key="4">
    <source>
        <dbReference type="SAM" id="MobiDB-lite"/>
    </source>
</evidence>
<reference evidence="5 6" key="1">
    <citation type="submission" date="2016-02" db="EMBL/GenBank/DDBJ databases">
        <title>Genome analysis of coral dinoflagellate symbionts highlights evolutionary adaptations to a symbiotic lifestyle.</title>
        <authorList>
            <person name="Aranda M."/>
            <person name="Li Y."/>
            <person name="Liew Y.J."/>
            <person name="Baumgarten S."/>
            <person name="Simakov O."/>
            <person name="Wilson M."/>
            <person name="Piel J."/>
            <person name="Ashoor H."/>
            <person name="Bougouffa S."/>
            <person name="Bajic V.B."/>
            <person name="Ryu T."/>
            <person name="Ravasi T."/>
            <person name="Bayer T."/>
            <person name="Micklem G."/>
            <person name="Kim H."/>
            <person name="Bhak J."/>
            <person name="Lajeunesse T.C."/>
            <person name="Voolstra C.R."/>
        </authorList>
    </citation>
    <scope>NUCLEOTIDE SEQUENCE [LARGE SCALE GENOMIC DNA]</scope>
    <source>
        <strain evidence="5 6">CCMP2467</strain>
    </source>
</reference>
<proteinExistence type="predicted"/>
<evidence type="ECO:0000313" key="5">
    <source>
        <dbReference type="EMBL" id="OLP79482.1"/>
    </source>
</evidence>
<feature type="repeat" description="ANK" evidence="3">
    <location>
        <begin position="248"/>
        <end position="280"/>
    </location>
</feature>
<feature type="repeat" description="ANK" evidence="3">
    <location>
        <begin position="310"/>
        <end position="342"/>
    </location>
</feature>
<keyword evidence="6" id="KW-1185">Reference proteome</keyword>
<feature type="repeat" description="ANK" evidence="3">
    <location>
        <begin position="281"/>
        <end position="313"/>
    </location>
</feature>
<feature type="repeat" description="ANK" evidence="3">
    <location>
        <begin position="343"/>
        <end position="375"/>
    </location>
</feature>
<feature type="repeat" description="ANK" evidence="3">
    <location>
        <begin position="372"/>
        <end position="404"/>
    </location>
</feature>
<gene>
    <name evidence="5" type="primary">ANK1</name>
    <name evidence="5" type="ORF">AK812_SmicGene40226</name>
</gene>
<evidence type="ECO:0000313" key="6">
    <source>
        <dbReference type="Proteomes" id="UP000186817"/>
    </source>
</evidence>
<dbReference type="InterPro" id="IPR036770">
    <property type="entry name" value="Ankyrin_rpt-contain_sf"/>
</dbReference>
<dbReference type="OMA" id="AMMMAIR"/>
<feature type="repeat" description="ANK" evidence="3">
    <location>
        <begin position="438"/>
        <end position="470"/>
    </location>
</feature>
<evidence type="ECO:0000256" key="2">
    <source>
        <dbReference type="ARBA" id="ARBA00023043"/>
    </source>
</evidence>
<dbReference type="PROSITE" id="PS50297">
    <property type="entry name" value="ANK_REP_REGION"/>
    <property type="match status" value="9"/>
</dbReference>
<organism evidence="5 6">
    <name type="scientific">Symbiodinium microadriaticum</name>
    <name type="common">Dinoflagellate</name>
    <name type="synonym">Zooxanthella microadriatica</name>
    <dbReference type="NCBI Taxonomy" id="2951"/>
    <lineage>
        <taxon>Eukaryota</taxon>
        <taxon>Sar</taxon>
        <taxon>Alveolata</taxon>
        <taxon>Dinophyceae</taxon>
        <taxon>Suessiales</taxon>
        <taxon>Symbiodiniaceae</taxon>
        <taxon>Symbiodinium</taxon>
    </lineage>
</organism>
<dbReference type="PANTHER" id="PTHR24173:SF74">
    <property type="entry name" value="ANKYRIN REPEAT DOMAIN-CONTAINING PROTEIN 16"/>
    <property type="match status" value="1"/>
</dbReference>
<dbReference type="Pfam" id="PF12796">
    <property type="entry name" value="Ank_2"/>
    <property type="match status" value="4"/>
</dbReference>